<accession>A0A3D9I001</accession>
<name>A0A3D9I001_9BACL</name>
<dbReference type="EMBL" id="QRDY01000019">
    <property type="protein sequence ID" value="RED55077.1"/>
    <property type="molecule type" value="Genomic_DNA"/>
</dbReference>
<comment type="caution">
    <text evidence="1">The sequence shown here is derived from an EMBL/GenBank/DDBJ whole genome shotgun (WGS) entry which is preliminary data.</text>
</comment>
<keyword evidence="2" id="KW-1185">Reference proteome</keyword>
<gene>
    <name evidence="1" type="ORF">DFP95_11912</name>
</gene>
<proteinExistence type="predicted"/>
<protein>
    <recommendedName>
        <fullName evidence="3">Isochorismatase family protein</fullName>
    </recommendedName>
</protein>
<dbReference type="AlphaFoldDB" id="A0A3D9I001"/>
<reference evidence="1 2" key="1">
    <citation type="submission" date="2018-07" db="EMBL/GenBank/DDBJ databases">
        <title>Genomic Encyclopedia of Type Strains, Phase III (KMG-III): the genomes of soil and plant-associated and newly described type strains.</title>
        <authorList>
            <person name="Whitman W."/>
        </authorList>
    </citation>
    <scope>NUCLEOTIDE SEQUENCE [LARGE SCALE GENOMIC DNA]</scope>
    <source>
        <strain evidence="1 2">CECT 8236</strain>
    </source>
</reference>
<evidence type="ECO:0008006" key="3">
    <source>
        <dbReference type="Google" id="ProtNLM"/>
    </source>
</evidence>
<organism evidence="1 2">
    <name type="scientific">Cohnella lupini</name>
    <dbReference type="NCBI Taxonomy" id="1294267"/>
    <lineage>
        <taxon>Bacteria</taxon>
        <taxon>Bacillati</taxon>
        <taxon>Bacillota</taxon>
        <taxon>Bacilli</taxon>
        <taxon>Bacillales</taxon>
        <taxon>Paenibacillaceae</taxon>
        <taxon>Cohnella</taxon>
    </lineage>
</organism>
<evidence type="ECO:0000313" key="1">
    <source>
        <dbReference type="EMBL" id="RED55077.1"/>
    </source>
</evidence>
<dbReference type="Proteomes" id="UP000256869">
    <property type="component" value="Unassembled WGS sequence"/>
</dbReference>
<sequence length="43" mass="4538">MSYTTSNWSTSVLITIDTQNDFTLPNAPAEIKGTAELTSCGSA</sequence>
<evidence type="ECO:0000313" key="2">
    <source>
        <dbReference type="Proteomes" id="UP000256869"/>
    </source>
</evidence>